<dbReference type="PANTHER" id="PTHR30153">
    <property type="entry name" value="REPLICATIVE DNA HELICASE DNAB"/>
    <property type="match status" value="1"/>
</dbReference>
<comment type="similarity">
    <text evidence="1 12">Belongs to the helicase family. DnaB subfamily.</text>
</comment>
<comment type="catalytic activity">
    <reaction evidence="10 12">
        <text>ATP + H2O = ADP + phosphate + H(+)</text>
        <dbReference type="Rhea" id="RHEA:13065"/>
        <dbReference type="ChEBI" id="CHEBI:15377"/>
        <dbReference type="ChEBI" id="CHEBI:15378"/>
        <dbReference type="ChEBI" id="CHEBI:30616"/>
        <dbReference type="ChEBI" id="CHEBI:43474"/>
        <dbReference type="ChEBI" id="CHEBI:456216"/>
        <dbReference type="EC" id="5.6.2.3"/>
    </reaction>
</comment>
<dbReference type="GO" id="GO:0005524">
    <property type="term" value="F:ATP binding"/>
    <property type="evidence" value="ECO:0007669"/>
    <property type="project" value="UniProtKB-UniRule"/>
</dbReference>
<dbReference type="RefSeq" id="WP_123930154.1">
    <property type="nucleotide sequence ID" value="NZ_RKRE01000002.1"/>
</dbReference>
<dbReference type="InterPro" id="IPR007693">
    <property type="entry name" value="DNA_helicase_DnaB-like_N"/>
</dbReference>
<dbReference type="CDD" id="cd00984">
    <property type="entry name" value="DnaB_C"/>
    <property type="match status" value="1"/>
</dbReference>
<dbReference type="GO" id="GO:1990077">
    <property type="term" value="C:primosome complex"/>
    <property type="evidence" value="ECO:0007669"/>
    <property type="project" value="UniProtKB-UniRule"/>
</dbReference>
<gene>
    <name evidence="14" type="ORF">EDD75_1476</name>
</gene>
<evidence type="ECO:0000256" key="10">
    <source>
        <dbReference type="ARBA" id="ARBA00048954"/>
    </source>
</evidence>
<evidence type="ECO:0000256" key="1">
    <source>
        <dbReference type="ARBA" id="ARBA00008428"/>
    </source>
</evidence>
<dbReference type="PANTHER" id="PTHR30153:SF2">
    <property type="entry name" value="REPLICATIVE DNA HELICASE"/>
    <property type="match status" value="1"/>
</dbReference>
<evidence type="ECO:0000256" key="5">
    <source>
        <dbReference type="ARBA" id="ARBA00022801"/>
    </source>
</evidence>
<reference evidence="14 15" key="1">
    <citation type="submission" date="2018-11" db="EMBL/GenBank/DDBJ databases">
        <title>Genomic Encyclopedia of Type Strains, Phase IV (KMG-IV): sequencing the most valuable type-strain genomes for metagenomic binning, comparative biology and taxonomic classification.</title>
        <authorList>
            <person name="Goeker M."/>
        </authorList>
    </citation>
    <scope>NUCLEOTIDE SEQUENCE [LARGE SCALE GENOMIC DNA]</scope>
    <source>
        <strain evidence="14 15">DSM 102936</strain>
    </source>
</reference>
<comment type="function">
    <text evidence="12">The main replicative DNA helicase, it participates in initiation and elongation during chromosome replication. Travels ahead of the DNA replisome, separating dsDNA into templates for DNA synthesis. A processive ATP-dependent 5'-3' DNA helicase it has DNA-dependent ATPase activity.</text>
</comment>
<evidence type="ECO:0000313" key="15">
    <source>
        <dbReference type="Proteomes" id="UP000282654"/>
    </source>
</evidence>
<dbReference type="Proteomes" id="UP000282654">
    <property type="component" value="Unassembled WGS sequence"/>
</dbReference>
<feature type="domain" description="SF4 helicase" evidence="13">
    <location>
        <begin position="179"/>
        <end position="443"/>
    </location>
</feature>
<organism evidence="14 15">
    <name type="scientific">Thermodesulfitimonas autotrophica</name>
    <dbReference type="NCBI Taxonomy" id="1894989"/>
    <lineage>
        <taxon>Bacteria</taxon>
        <taxon>Bacillati</taxon>
        <taxon>Bacillota</taxon>
        <taxon>Clostridia</taxon>
        <taxon>Thermoanaerobacterales</taxon>
        <taxon>Thermoanaerobacteraceae</taxon>
        <taxon>Thermodesulfitimonas</taxon>
    </lineage>
</organism>
<dbReference type="AlphaFoldDB" id="A0A3N5BGP6"/>
<dbReference type="GO" id="GO:0043139">
    <property type="term" value="F:5'-3' DNA helicase activity"/>
    <property type="evidence" value="ECO:0007669"/>
    <property type="project" value="UniProtKB-EC"/>
</dbReference>
<evidence type="ECO:0000256" key="9">
    <source>
        <dbReference type="ARBA" id="ARBA00023235"/>
    </source>
</evidence>
<dbReference type="SUPFAM" id="SSF48024">
    <property type="entry name" value="N-terminal domain of DnaB helicase"/>
    <property type="match status" value="1"/>
</dbReference>
<evidence type="ECO:0000256" key="2">
    <source>
        <dbReference type="ARBA" id="ARBA00022515"/>
    </source>
</evidence>
<evidence type="ECO:0000256" key="11">
    <source>
        <dbReference type="NCBIfam" id="TIGR00665"/>
    </source>
</evidence>
<dbReference type="EC" id="5.6.2.3" evidence="11 12"/>
<keyword evidence="3 12" id="KW-0235">DNA replication</keyword>
<evidence type="ECO:0000256" key="8">
    <source>
        <dbReference type="ARBA" id="ARBA00023125"/>
    </source>
</evidence>
<keyword evidence="9" id="KW-0413">Isomerase</keyword>
<dbReference type="InterPro" id="IPR007692">
    <property type="entry name" value="DNA_helicase_DnaB"/>
</dbReference>
<evidence type="ECO:0000256" key="3">
    <source>
        <dbReference type="ARBA" id="ARBA00022705"/>
    </source>
</evidence>
<evidence type="ECO:0000313" key="14">
    <source>
        <dbReference type="EMBL" id="RPF47192.1"/>
    </source>
</evidence>
<sequence>MATELLERQPPQNIDAEQAVLGAIFLDPEVIHRVIDLLRPDDFYQEPHRLIYEAMLALNDAGAPLDIITVTEELKRRGNLDRAGGASYVVALADAVPSPAHVEHYARLVAEKALLRTLIQAATRIRDMGYEYGSDPRQLLGEAERMIMELAQERGGSTFTPLAQILEQALRHIEEVYQARGEMLGLPTGFIDVDRLLSGLWPQDLIILAARPSMGKTSLALSIALNVAKRGIPVGFFSLEMSKEQLVQRLLTAEAKVDYRRVRTADLEEEDWQKLSEAAARIAQAAIFIDDTPGLSVREMRARARRLQAEHGLGLLVIDYLQLMQSHRRVENRQQEIADISRSLKGLAKELNIPVLALSQLSRAVEQRQDKRPVMSDLRESGALEQDADVIMFIYREEYYRPETEKKGIAEVIVAKQRNGPVGTVELAFLREFTCFVNLARDL</sequence>
<dbReference type="SMART" id="SM00382">
    <property type="entry name" value="AAA"/>
    <property type="match status" value="1"/>
</dbReference>
<dbReference type="GO" id="GO:0005829">
    <property type="term" value="C:cytosol"/>
    <property type="evidence" value="ECO:0007669"/>
    <property type="project" value="TreeGrafter"/>
</dbReference>
<keyword evidence="4 12" id="KW-0547">Nucleotide-binding</keyword>
<dbReference type="InterPro" id="IPR036185">
    <property type="entry name" value="DNA_heli_DnaB-like_N_sf"/>
</dbReference>
<dbReference type="GO" id="GO:0016887">
    <property type="term" value="F:ATP hydrolysis activity"/>
    <property type="evidence" value="ECO:0007669"/>
    <property type="project" value="RHEA"/>
</dbReference>
<keyword evidence="8 12" id="KW-0238">DNA-binding</keyword>
<dbReference type="SUPFAM" id="SSF52540">
    <property type="entry name" value="P-loop containing nucleoside triphosphate hydrolases"/>
    <property type="match status" value="1"/>
</dbReference>
<dbReference type="Pfam" id="PF03796">
    <property type="entry name" value="DnaB_C"/>
    <property type="match status" value="1"/>
</dbReference>
<evidence type="ECO:0000256" key="12">
    <source>
        <dbReference type="RuleBase" id="RU362085"/>
    </source>
</evidence>
<dbReference type="Gene3D" id="3.40.50.300">
    <property type="entry name" value="P-loop containing nucleotide triphosphate hydrolases"/>
    <property type="match status" value="1"/>
</dbReference>
<dbReference type="PROSITE" id="PS51199">
    <property type="entry name" value="SF4_HELICASE"/>
    <property type="match status" value="1"/>
</dbReference>
<dbReference type="OrthoDB" id="9773982at2"/>
<keyword evidence="5 12" id="KW-0378">Hydrolase</keyword>
<dbReference type="NCBIfam" id="NF004384">
    <property type="entry name" value="PRK05748.1"/>
    <property type="match status" value="1"/>
</dbReference>
<dbReference type="InterPro" id="IPR016136">
    <property type="entry name" value="DNA_helicase_N/primase_C"/>
</dbReference>
<protein>
    <recommendedName>
        <fullName evidence="11 12">Replicative DNA helicase</fullName>
        <ecNumber evidence="11 12">5.6.2.3</ecNumber>
    </recommendedName>
</protein>
<accession>A0A3N5BGP6</accession>
<dbReference type="InterPro" id="IPR003593">
    <property type="entry name" value="AAA+_ATPase"/>
</dbReference>
<proteinExistence type="inferred from homology"/>
<dbReference type="InterPro" id="IPR027417">
    <property type="entry name" value="P-loop_NTPase"/>
</dbReference>
<dbReference type="FunFam" id="1.10.860.10:FF:000001">
    <property type="entry name" value="Replicative DNA helicase"/>
    <property type="match status" value="1"/>
</dbReference>
<evidence type="ECO:0000256" key="7">
    <source>
        <dbReference type="ARBA" id="ARBA00022840"/>
    </source>
</evidence>
<keyword evidence="2 12" id="KW-0639">Primosome</keyword>
<dbReference type="GO" id="GO:0003677">
    <property type="term" value="F:DNA binding"/>
    <property type="evidence" value="ECO:0007669"/>
    <property type="project" value="UniProtKB-UniRule"/>
</dbReference>
<dbReference type="FunFam" id="3.40.50.300:FF:001761">
    <property type="entry name" value="Replicative DNA helicase"/>
    <property type="match status" value="1"/>
</dbReference>
<keyword evidence="7 12" id="KW-0067">ATP-binding</keyword>
<name>A0A3N5BGP6_9THEO</name>
<dbReference type="EMBL" id="RKRE01000002">
    <property type="protein sequence ID" value="RPF47192.1"/>
    <property type="molecule type" value="Genomic_DNA"/>
</dbReference>
<dbReference type="Gene3D" id="1.10.860.10">
    <property type="entry name" value="DNAb Helicase, Chain A"/>
    <property type="match status" value="1"/>
</dbReference>
<dbReference type="Pfam" id="PF00772">
    <property type="entry name" value="DnaB"/>
    <property type="match status" value="1"/>
</dbReference>
<dbReference type="NCBIfam" id="TIGR00665">
    <property type="entry name" value="DnaB"/>
    <property type="match status" value="1"/>
</dbReference>
<comment type="caution">
    <text evidence="14">The sequence shown here is derived from an EMBL/GenBank/DDBJ whole genome shotgun (WGS) entry which is preliminary data.</text>
</comment>
<dbReference type="InterPro" id="IPR007694">
    <property type="entry name" value="DNA_helicase_DnaB-like_C"/>
</dbReference>
<evidence type="ECO:0000256" key="4">
    <source>
        <dbReference type="ARBA" id="ARBA00022741"/>
    </source>
</evidence>
<evidence type="ECO:0000259" key="13">
    <source>
        <dbReference type="PROSITE" id="PS51199"/>
    </source>
</evidence>
<keyword evidence="15" id="KW-1185">Reference proteome</keyword>
<dbReference type="GO" id="GO:0006269">
    <property type="term" value="P:DNA replication, synthesis of primer"/>
    <property type="evidence" value="ECO:0007669"/>
    <property type="project" value="UniProtKB-UniRule"/>
</dbReference>
<evidence type="ECO:0000256" key="6">
    <source>
        <dbReference type="ARBA" id="ARBA00022806"/>
    </source>
</evidence>
<keyword evidence="6 12" id="KW-0347">Helicase</keyword>